<dbReference type="Pfam" id="PF03668">
    <property type="entry name" value="RapZ-like_N"/>
    <property type="match status" value="1"/>
</dbReference>
<reference evidence="7 8" key="1">
    <citation type="submission" date="2016-10" db="EMBL/GenBank/DDBJ databases">
        <authorList>
            <person name="de Groot N.N."/>
        </authorList>
    </citation>
    <scope>NUCLEOTIDE SEQUENCE [LARGE SCALE GENOMIC DNA]</scope>
    <source>
        <strain evidence="7 8">DSM 20678</strain>
    </source>
</reference>
<dbReference type="PANTHER" id="PTHR30448">
    <property type="entry name" value="RNASE ADAPTER PROTEIN RAPZ"/>
    <property type="match status" value="1"/>
</dbReference>
<evidence type="ECO:0000313" key="7">
    <source>
        <dbReference type="EMBL" id="SFQ14695.1"/>
    </source>
</evidence>
<evidence type="ECO:0000259" key="6">
    <source>
        <dbReference type="Pfam" id="PF22740"/>
    </source>
</evidence>
<evidence type="ECO:0000256" key="3">
    <source>
        <dbReference type="ARBA" id="ARBA00023134"/>
    </source>
</evidence>
<dbReference type="InterPro" id="IPR053930">
    <property type="entry name" value="RapZ-like_N"/>
</dbReference>
<dbReference type="InterPro" id="IPR053931">
    <property type="entry name" value="RapZ_C"/>
</dbReference>
<dbReference type="InterPro" id="IPR027417">
    <property type="entry name" value="P-loop_NTPase"/>
</dbReference>
<dbReference type="NCBIfam" id="NF003828">
    <property type="entry name" value="PRK05416.1"/>
    <property type="match status" value="1"/>
</dbReference>
<feature type="binding site" evidence="4">
    <location>
        <begin position="56"/>
        <end position="59"/>
    </location>
    <ligand>
        <name>GTP</name>
        <dbReference type="ChEBI" id="CHEBI:37565"/>
    </ligand>
</feature>
<protein>
    <submittedName>
        <fullName evidence="7">UPF0042 nucleotide-binding protein</fullName>
    </submittedName>
</protein>
<keyword evidence="8" id="KW-1185">Reference proteome</keyword>
<accession>A0A1I5W4M7</accession>
<evidence type="ECO:0000313" key="8">
    <source>
        <dbReference type="Proteomes" id="UP000198577"/>
    </source>
</evidence>
<keyword evidence="1 4" id="KW-0547">Nucleotide-binding</keyword>
<dbReference type="InterPro" id="IPR005337">
    <property type="entry name" value="RapZ-like"/>
</dbReference>
<dbReference type="AlphaFoldDB" id="A0A1I5W4M7"/>
<proteinExistence type="inferred from homology"/>
<dbReference type="GO" id="GO:0005525">
    <property type="term" value="F:GTP binding"/>
    <property type="evidence" value="ECO:0007669"/>
    <property type="project" value="UniProtKB-UniRule"/>
</dbReference>
<organism evidence="7 8">
    <name type="scientific">Caldicoprobacter faecalis</name>
    <dbReference type="NCBI Taxonomy" id="937334"/>
    <lineage>
        <taxon>Bacteria</taxon>
        <taxon>Bacillati</taxon>
        <taxon>Bacillota</taxon>
        <taxon>Clostridia</taxon>
        <taxon>Caldicoprobacterales</taxon>
        <taxon>Caldicoprobacteraceae</taxon>
        <taxon>Caldicoprobacter</taxon>
    </lineage>
</organism>
<keyword evidence="2 4" id="KW-0067">ATP-binding</keyword>
<name>A0A1I5W4M7_9FIRM</name>
<dbReference type="GO" id="GO:0005524">
    <property type="term" value="F:ATP binding"/>
    <property type="evidence" value="ECO:0007669"/>
    <property type="project" value="UniProtKB-UniRule"/>
</dbReference>
<dbReference type="PANTHER" id="PTHR30448:SF0">
    <property type="entry name" value="RNASE ADAPTER PROTEIN RAPZ"/>
    <property type="match status" value="1"/>
</dbReference>
<feature type="binding site" evidence="4">
    <location>
        <begin position="5"/>
        <end position="12"/>
    </location>
    <ligand>
        <name>ATP</name>
        <dbReference type="ChEBI" id="CHEBI:30616"/>
    </ligand>
</feature>
<dbReference type="STRING" id="937334.SAMN05444406_11416"/>
<evidence type="ECO:0000256" key="4">
    <source>
        <dbReference type="HAMAP-Rule" id="MF_00636"/>
    </source>
</evidence>
<feature type="domain" description="RapZ-like N-terminal" evidence="5">
    <location>
        <begin position="1"/>
        <end position="152"/>
    </location>
</feature>
<dbReference type="Gene3D" id="3.40.50.300">
    <property type="entry name" value="P-loop containing nucleotide triphosphate hydrolases"/>
    <property type="match status" value="1"/>
</dbReference>
<keyword evidence="3 4" id="KW-0342">GTP-binding</keyword>
<dbReference type="Proteomes" id="UP000198577">
    <property type="component" value="Unassembled WGS sequence"/>
</dbReference>
<dbReference type="Pfam" id="PF22740">
    <property type="entry name" value="PapZ_C"/>
    <property type="match status" value="1"/>
</dbReference>
<dbReference type="HAMAP" id="MF_00636">
    <property type="entry name" value="RapZ_like"/>
    <property type="match status" value="1"/>
</dbReference>
<evidence type="ECO:0000256" key="1">
    <source>
        <dbReference type="ARBA" id="ARBA00022741"/>
    </source>
</evidence>
<evidence type="ECO:0000259" key="5">
    <source>
        <dbReference type="Pfam" id="PF03668"/>
    </source>
</evidence>
<dbReference type="EMBL" id="FOXR01000014">
    <property type="protein sequence ID" value="SFQ14695.1"/>
    <property type="molecule type" value="Genomic_DNA"/>
</dbReference>
<dbReference type="SUPFAM" id="SSF52540">
    <property type="entry name" value="P-loop containing nucleoside triphosphate hydrolases"/>
    <property type="match status" value="1"/>
</dbReference>
<gene>
    <name evidence="7" type="ORF">SAMN05444406_11416</name>
</gene>
<feature type="domain" description="RapZ C-terminal" evidence="6">
    <location>
        <begin position="160"/>
        <end position="280"/>
    </location>
</feature>
<dbReference type="PIRSF" id="PIRSF005052">
    <property type="entry name" value="P-loopkin"/>
    <property type="match status" value="1"/>
</dbReference>
<evidence type="ECO:0000256" key="2">
    <source>
        <dbReference type="ARBA" id="ARBA00022840"/>
    </source>
</evidence>
<sequence>MIVTGLSGAGKTLAIRYMEDMGFFCVDNLPPKLIPKFAELCYQSSGKIDKIAIVVDIRGGGFFDDLFECLYNLKELGYDYEILFLDAADNVLIKRYKESRRMHPLVKEGRIIQGINMERERLKSVKEKATYVIDTSYMQPKQLKETLLNLFGDSQASQSMVISVVSFGYKNGILVDADLVFDVRFLPNPFYIDELKNQTGKDPDVRKYVFSFPETQIFLNKLEDMLDFLIPYYIKEGKSQLVIGIGCTGGKHRSVAIADFIYEMLRSKGHRVDVSHRDIHNKEE</sequence>